<evidence type="ECO:0000313" key="23">
    <source>
        <dbReference type="Proteomes" id="UP000807504"/>
    </source>
</evidence>
<dbReference type="PROSITE" id="PS00118">
    <property type="entry name" value="PA2_HIS"/>
    <property type="match status" value="1"/>
</dbReference>
<keyword evidence="8 18" id="KW-0812">Transmembrane</keyword>
<dbReference type="Pfam" id="PF00068">
    <property type="entry name" value="Phospholip_A2_1"/>
    <property type="match status" value="1"/>
</dbReference>
<evidence type="ECO:0000256" key="19">
    <source>
        <dbReference type="RuleBase" id="RU000488"/>
    </source>
</evidence>
<name>A0A8T0FWE9_ARGBR</name>
<evidence type="ECO:0000256" key="3">
    <source>
        <dbReference type="ARBA" id="ARBA00004613"/>
    </source>
</evidence>
<evidence type="ECO:0000256" key="17">
    <source>
        <dbReference type="PIRSR" id="PIRSR601211-3"/>
    </source>
</evidence>
<feature type="repeat" description="Solcar" evidence="18">
    <location>
        <begin position="184"/>
        <end position="270"/>
    </location>
</feature>
<feature type="repeat" description="Solcar" evidence="18">
    <location>
        <begin position="77"/>
        <end position="174"/>
    </location>
</feature>
<keyword evidence="10 20" id="KW-1133">Transmembrane helix</keyword>
<accession>A0A8T0FWE9</accession>
<dbReference type="PANTHER" id="PTHR45939:SF5">
    <property type="entry name" value="PEROXISOMAL MEMBRANE PROTEIN PMP34"/>
    <property type="match status" value="1"/>
</dbReference>
<feature type="transmembrane region" description="Helical" evidence="20">
    <location>
        <begin position="187"/>
        <end position="207"/>
    </location>
</feature>
<dbReference type="GO" id="GO:0051724">
    <property type="term" value="F:NAD transmembrane transporter activity"/>
    <property type="evidence" value="ECO:0007669"/>
    <property type="project" value="TreeGrafter"/>
</dbReference>
<evidence type="ECO:0000256" key="18">
    <source>
        <dbReference type="PROSITE-ProRule" id="PRU00282"/>
    </source>
</evidence>
<dbReference type="PRINTS" id="PR00389">
    <property type="entry name" value="PHPHLIPASEA2"/>
</dbReference>
<feature type="repeat" description="Solcar" evidence="18">
    <location>
        <begin position="1"/>
        <end position="69"/>
    </location>
</feature>
<dbReference type="GO" id="GO:0005576">
    <property type="term" value="C:extracellular region"/>
    <property type="evidence" value="ECO:0007669"/>
    <property type="project" value="UniProtKB-SubCell"/>
</dbReference>
<evidence type="ECO:0000256" key="9">
    <source>
        <dbReference type="ARBA" id="ARBA00022737"/>
    </source>
</evidence>
<feature type="disulfide bond" evidence="17">
    <location>
        <begin position="318"/>
        <end position="334"/>
    </location>
</feature>
<comment type="similarity">
    <text evidence="4 19">Belongs to the mitochondrial carrier (TC 2.A.29) family.</text>
</comment>
<keyword evidence="16" id="KW-0106">Calcium</keyword>
<organism evidence="22 23">
    <name type="scientific">Argiope bruennichi</name>
    <name type="common">Wasp spider</name>
    <name type="synonym">Aranea bruennichi</name>
    <dbReference type="NCBI Taxonomy" id="94029"/>
    <lineage>
        <taxon>Eukaryota</taxon>
        <taxon>Metazoa</taxon>
        <taxon>Ecdysozoa</taxon>
        <taxon>Arthropoda</taxon>
        <taxon>Chelicerata</taxon>
        <taxon>Arachnida</taxon>
        <taxon>Araneae</taxon>
        <taxon>Araneomorphae</taxon>
        <taxon>Entelegynae</taxon>
        <taxon>Araneoidea</taxon>
        <taxon>Araneidae</taxon>
        <taxon>Argiope</taxon>
    </lineage>
</organism>
<dbReference type="GO" id="GO:0005509">
    <property type="term" value="F:calcium ion binding"/>
    <property type="evidence" value="ECO:0007669"/>
    <property type="project" value="InterPro"/>
</dbReference>
<evidence type="ECO:0000256" key="14">
    <source>
        <dbReference type="ARBA" id="ARBA00023157"/>
    </source>
</evidence>
<dbReference type="GO" id="GO:0015217">
    <property type="term" value="F:ADP transmembrane transporter activity"/>
    <property type="evidence" value="ECO:0007669"/>
    <property type="project" value="TreeGrafter"/>
</dbReference>
<evidence type="ECO:0000313" key="22">
    <source>
        <dbReference type="EMBL" id="KAF8793880.1"/>
    </source>
</evidence>
<dbReference type="PROSITE" id="PS00119">
    <property type="entry name" value="PA2_ASP"/>
    <property type="match status" value="1"/>
</dbReference>
<dbReference type="InterPro" id="IPR052217">
    <property type="entry name" value="Mito/Peroxisomal_Carrier"/>
</dbReference>
<reference evidence="22" key="2">
    <citation type="submission" date="2020-06" db="EMBL/GenBank/DDBJ databases">
        <authorList>
            <person name="Sheffer M."/>
        </authorList>
    </citation>
    <scope>NUCLEOTIDE SEQUENCE</scope>
</reference>
<feature type="transmembrane region" description="Helical" evidence="20">
    <location>
        <begin position="83"/>
        <end position="103"/>
    </location>
</feature>
<dbReference type="GO" id="GO:0050482">
    <property type="term" value="P:arachidonate secretion"/>
    <property type="evidence" value="ECO:0007669"/>
    <property type="project" value="InterPro"/>
</dbReference>
<comment type="caution">
    <text evidence="22">The sequence shown here is derived from an EMBL/GenBank/DDBJ whole genome shotgun (WGS) entry which is preliminary data.</text>
</comment>
<dbReference type="InterPro" id="IPR033112">
    <property type="entry name" value="PLA2_Asp_AS"/>
</dbReference>
<comment type="catalytic activity">
    <reaction evidence="1">
        <text>a 1,2-diacyl-sn-glycero-3-phosphocholine + H2O = a 1-acyl-sn-glycero-3-phosphocholine + a fatty acid + H(+)</text>
        <dbReference type="Rhea" id="RHEA:15801"/>
        <dbReference type="ChEBI" id="CHEBI:15377"/>
        <dbReference type="ChEBI" id="CHEBI:15378"/>
        <dbReference type="ChEBI" id="CHEBI:28868"/>
        <dbReference type="ChEBI" id="CHEBI:57643"/>
        <dbReference type="ChEBI" id="CHEBI:58168"/>
        <dbReference type="EC" id="3.1.1.4"/>
    </reaction>
</comment>
<feature type="active site" evidence="15">
    <location>
        <position position="383"/>
    </location>
</feature>
<proteinExistence type="inferred from homology"/>
<dbReference type="GO" id="GO:0005778">
    <property type="term" value="C:peroxisomal membrane"/>
    <property type="evidence" value="ECO:0007669"/>
    <property type="project" value="UniProtKB-SubCell"/>
</dbReference>
<evidence type="ECO:0000256" key="20">
    <source>
        <dbReference type="SAM" id="Phobius"/>
    </source>
</evidence>
<evidence type="ECO:0000256" key="12">
    <source>
        <dbReference type="ARBA" id="ARBA00023140"/>
    </source>
</evidence>
<keyword evidence="23" id="KW-1185">Reference proteome</keyword>
<evidence type="ECO:0000256" key="4">
    <source>
        <dbReference type="ARBA" id="ARBA00006375"/>
    </source>
</evidence>
<dbReference type="CDD" id="cd00125">
    <property type="entry name" value="PLA2c"/>
    <property type="match status" value="1"/>
</dbReference>
<feature type="binding site" evidence="16">
    <location>
        <position position="338"/>
    </location>
    <ligand>
        <name>Ca(2+)</name>
        <dbReference type="ChEBI" id="CHEBI:29108"/>
    </ligand>
</feature>
<protein>
    <submittedName>
        <fullName evidence="22">Peroxisomal membrane protein PMP34 like protein</fullName>
    </submittedName>
</protein>
<dbReference type="GO" id="GO:0006644">
    <property type="term" value="P:phospholipid metabolic process"/>
    <property type="evidence" value="ECO:0007669"/>
    <property type="project" value="InterPro"/>
</dbReference>
<evidence type="ECO:0000256" key="13">
    <source>
        <dbReference type="ARBA" id="ARBA00023145"/>
    </source>
</evidence>
<dbReference type="Gene3D" id="1.50.40.10">
    <property type="entry name" value="Mitochondrial carrier domain"/>
    <property type="match status" value="1"/>
</dbReference>
<dbReference type="GO" id="GO:0005347">
    <property type="term" value="F:ATP transmembrane transporter activity"/>
    <property type="evidence" value="ECO:0007669"/>
    <property type="project" value="TreeGrafter"/>
</dbReference>
<keyword evidence="13" id="KW-0865">Zymogen</keyword>
<evidence type="ECO:0000256" key="1">
    <source>
        <dbReference type="ARBA" id="ARBA00001604"/>
    </source>
</evidence>
<keyword evidence="12" id="KW-0576">Peroxisome</keyword>
<dbReference type="PROSITE" id="PS50920">
    <property type="entry name" value="SOLCAR"/>
    <property type="match status" value="3"/>
</dbReference>
<dbReference type="GO" id="GO:0044610">
    <property type="term" value="F:FMN transmembrane transporter activity"/>
    <property type="evidence" value="ECO:0007669"/>
    <property type="project" value="TreeGrafter"/>
</dbReference>
<evidence type="ECO:0000256" key="10">
    <source>
        <dbReference type="ARBA" id="ARBA00022989"/>
    </source>
</evidence>
<keyword evidence="14 17" id="KW-1015">Disulfide bond</keyword>
<dbReference type="GO" id="GO:0004623">
    <property type="term" value="F:phospholipase A2 activity"/>
    <property type="evidence" value="ECO:0007669"/>
    <property type="project" value="UniProtKB-EC"/>
</dbReference>
<feature type="disulfide bond" evidence="17">
    <location>
        <begin position="340"/>
        <end position="382"/>
    </location>
</feature>
<dbReference type="Proteomes" id="UP000807504">
    <property type="component" value="Unassembled WGS sequence"/>
</dbReference>
<dbReference type="SUPFAM" id="SSF48619">
    <property type="entry name" value="Phospholipase A2, PLA2"/>
    <property type="match status" value="1"/>
</dbReference>
<evidence type="ECO:0000256" key="2">
    <source>
        <dbReference type="ARBA" id="ARBA00004585"/>
    </source>
</evidence>
<dbReference type="InterPro" id="IPR033113">
    <property type="entry name" value="PLA2_histidine"/>
</dbReference>
<sequence>MTVFFPLDTVRSRLQVEESREAKNTILAIQELIEQEGISSLYRGLQPVLTSLCCSNFVYFYAFHGLRSLVETNNTGKNAVRDLTVAAIAGALNVVLTTPLWVANTRLKMQGAKISSEDKKLLGNHPIYYGTIDAIKKIAAKEGWQSLWSGMVPSLMLVINPAIQFTVYEALKAEYCKMFGSKKVGTLSIFIIGALAKSISTVLTYPLQIVQSKLRYGTEKLKKLTVMQIFAYIIRTSGCKGLYKGLEPKLLQTTLTAAFMSPMRLERSLLLLAWVSSLLTLGSMGKIRRRRDLLDLADMFDVLTGLDPTDYIPYGNWCGYGGQGKPIDRIDECCKVHDHCYGVSEKECSNVQVHIVQYAWKMNNETILCEDESICEFSVCKCDKEVVECIAQHNHTYSEHYRFIRKFR</sequence>
<feature type="domain" description="Phospholipase A2-like central" evidence="21">
    <location>
        <begin position="292"/>
        <end position="408"/>
    </location>
</feature>
<evidence type="ECO:0000256" key="5">
    <source>
        <dbReference type="ARBA" id="ARBA00009659"/>
    </source>
</evidence>
<keyword evidence="9" id="KW-0677">Repeat</keyword>
<dbReference type="AlphaFoldDB" id="A0A8T0FWE9"/>
<dbReference type="Pfam" id="PF00153">
    <property type="entry name" value="Mito_carr"/>
    <property type="match status" value="3"/>
</dbReference>
<dbReference type="InterPro" id="IPR001211">
    <property type="entry name" value="PLA2"/>
</dbReference>
<dbReference type="InterPro" id="IPR016090">
    <property type="entry name" value="PLA2-like_dom"/>
</dbReference>
<gene>
    <name evidence="22" type="ORF">HNY73_001912</name>
</gene>
<feature type="active site" evidence="15">
    <location>
        <position position="337"/>
    </location>
</feature>
<feature type="disulfide bond" evidence="17">
    <location>
        <begin position="369"/>
        <end position="380"/>
    </location>
</feature>
<evidence type="ECO:0000259" key="21">
    <source>
        <dbReference type="SMART" id="SM00085"/>
    </source>
</evidence>
<dbReference type="GO" id="GO:0080122">
    <property type="term" value="F:AMP transmembrane transporter activity"/>
    <property type="evidence" value="ECO:0007669"/>
    <property type="project" value="TreeGrafter"/>
</dbReference>
<reference evidence="22" key="1">
    <citation type="journal article" date="2020" name="bioRxiv">
        <title>Chromosome-level reference genome of the European wasp spider Argiope bruennichi: a resource for studies on range expansion and evolutionary adaptation.</title>
        <authorList>
            <person name="Sheffer M.M."/>
            <person name="Hoppe A."/>
            <person name="Krehenwinkel H."/>
            <person name="Uhl G."/>
            <person name="Kuss A.W."/>
            <person name="Jensen L."/>
            <person name="Jensen C."/>
            <person name="Gillespie R.G."/>
            <person name="Hoff K.J."/>
            <person name="Prost S."/>
        </authorList>
    </citation>
    <scope>NUCLEOTIDE SEQUENCE</scope>
</reference>
<evidence type="ECO:0000256" key="8">
    <source>
        <dbReference type="ARBA" id="ARBA00022692"/>
    </source>
</evidence>
<evidence type="ECO:0000256" key="11">
    <source>
        <dbReference type="ARBA" id="ARBA00023136"/>
    </source>
</evidence>
<dbReference type="GO" id="GO:0015228">
    <property type="term" value="F:coenzyme A transmembrane transporter activity"/>
    <property type="evidence" value="ECO:0007669"/>
    <property type="project" value="TreeGrafter"/>
</dbReference>
<evidence type="ECO:0000256" key="16">
    <source>
        <dbReference type="PIRSR" id="PIRSR601211-2"/>
    </source>
</evidence>
<comment type="cofactor">
    <cofactor evidence="16">
        <name>Ca(2+)</name>
        <dbReference type="ChEBI" id="CHEBI:29108"/>
    </cofactor>
    <text evidence="16">Binds 1 Ca(2+) ion per subunit.</text>
</comment>
<dbReference type="GO" id="GO:0016042">
    <property type="term" value="P:lipid catabolic process"/>
    <property type="evidence" value="ECO:0007669"/>
    <property type="project" value="InterPro"/>
</dbReference>
<feature type="disulfide bond" evidence="17">
    <location>
        <begin position="333"/>
        <end position="389"/>
    </location>
</feature>
<dbReference type="InterPro" id="IPR036444">
    <property type="entry name" value="PLipase_A2_dom_sf"/>
</dbReference>
<dbReference type="GO" id="GO:0015230">
    <property type="term" value="F:FAD transmembrane transporter activity"/>
    <property type="evidence" value="ECO:0007669"/>
    <property type="project" value="TreeGrafter"/>
</dbReference>
<comment type="subcellular location">
    <subcellularLocation>
        <location evidence="2">Peroxisome membrane</location>
        <topology evidence="2">Multi-pass membrane protein</topology>
    </subcellularLocation>
    <subcellularLocation>
        <location evidence="3">Secreted</location>
    </subcellularLocation>
</comment>
<feature type="binding site" evidence="16">
    <location>
        <position position="321"/>
    </location>
    <ligand>
        <name>Ca(2+)</name>
        <dbReference type="ChEBI" id="CHEBI:29108"/>
    </ligand>
</feature>
<feature type="binding site" evidence="16">
    <location>
        <position position="319"/>
    </location>
    <ligand>
        <name>Ca(2+)</name>
        <dbReference type="ChEBI" id="CHEBI:29108"/>
    </ligand>
</feature>
<feature type="disulfide bond" evidence="17">
    <location>
        <begin position="348"/>
        <end position="375"/>
    </location>
</feature>
<evidence type="ECO:0000256" key="15">
    <source>
        <dbReference type="PIRSR" id="PIRSR601211-1"/>
    </source>
</evidence>
<keyword evidence="11 18" id="KW-0472">Membrane</keyword>
<dbReference type="Gene3D" id="1.20.90.10">
    <property type="entry name" value="Phospholipase A2 domain"/>
    <property type="match status" value="1"/>
</dbReference>
<dbReference type="InterPro" id="IPR018108">
    <property type="entry name" value="MCP_transmembrane"/>
</dbReference>
<evidence type="ECO:0000256" key="7">
    <source>
        <dbReference type="ARBA" id="ARBA00022525"/>
    </source>
</evidence>
<dbReference type="SMART" id="SM00085">
    <property type="entry name" value="PA2c"/>
    <property type="match status" value="1"/>
</dbReference>
<dbReference type="InterPro" id="IPR023395">
    <property type="entry name" value="MCP_dom_sf"/>
</dbReference>
<dbReference type="PANTHER" id="PTHR45939">
    <property type="entry name" value="PEROXISOMAL MEMBRANE PROTEIN PMP34-RELATED"/>
    <property type="match status" value="1"/>
</dbReference>
<keyword evidence="7" id="KW-0964">Secreted</keyword>
<keyword evidence="16" id="KW-0479">Metal-binding</keyword>
<keyword evidence="6 19" id="KW-0813">Transport</keyword>
<comment type="similarity">
    <text evidence="5">Belongs to the phospholipase A2 family. Group III subfamily.</text>
</comment>
<dbReference type="EMBL" id="JABXBU010000002">
    <property type="protein sequence ID" value="KAF8793880.1"/>
    <property type="molecule type" value="Genomic_DNA"/>
</dbReference>
<dbReference type="SUPFAM" id="SSF103506">
    <property type="entry name" value="Mitochondrial carrier"/>
    <property type="match status" value="1"/>
</dbReference>
<evidence type="ECO:0000256" key="6">
    <source>
        <dbReference type="ARBA" id="ARBA00022448"/>
    </source>
</evidence>